<reference evidence="13 14" key="1">
    <citation type="submission" date="2019-08" db="EMBL/GenBank/DDBJ databases">
        <title>Hyperibacter terrae gen. nov., sp. nov. and Hyperibacter viscosus sp. nov., two new members in the family Rhodospirillaceae isolated from the rhizosphere of Hypericum perforatum.</title>
        <authorList>
            <person name="Noviana Z."/>
        </authorList>
    </citation>
    <scope>NUCLEOTIDE SEQUENCE [LARGE SCALE GENOMIC DNA]</scope>
    <source>
        <strain evidence="13 14">R5913</strain>
    </source>
</reference>
<evidence type="ECO:0000313" key="13">
    <source>
        <dbReference type="EMBL" id="QEX16859.1"/>
    </source>
</evidence>
<dbReference type="InterPro" id="IPR001867">
    <property type="entry name" value="OmpR/PhoB-type_DNA-bd"/>
</dbReference>
<evidence type="ECO:0000256" key="6">
    <source>
        <dbReference type="ARBA" id="ARBA00023125"/>
    </source>
</evidence>
<dbReference type="FunFam" id="1.10.10.10:FF:000099">
    <property type="entry name" value="Two-component system response regulator TorR"/>
    <property type="match status" value="1"/>
</dbReference>
<sequence>MSASPATILIVEDDPDILRLVADVMRREGFGVETAEDGAAMDAALARAHPDLIILDIMLPGEDGLSICRRLRAQSQLPILMLTAKSEEIDRVVGLEMGADDYLVKPFGSRELLARVRALLRRVNAQPLAPASRRFAFDRFTIDLDARQLVDERGSGPALTSAEFDLLACFVQRPRRVLTRDQILDWTRGRTADPLDRTIDMLVSRLRKKLEAASPGSNPISTVRNGGYLFTADVKRVP</sequence>
<evidence type="ECO:0000256" key="7">
    <source>
        <dbReference type="ARBA" id="ARBA00023163"/>
    </source>
</evidence>
<dbReference type="Pfam" id="PF00072">
    <property type="entry name" value="Response_reg"/>
    <property type="match status" value="1"/>
</dbReference>
<dbReference type="PANTHER" id="PTHR48111">
    <property type="entry name" value="REGULATOR OF RPOS"/>
    <property type="match status" value="1"/>
</dbReference>
<name>A0A5J6MHC6_9PROT</name>
<dbReference type="InterPro" id="IPR001789">
    <property type="entry name" value="Sig_transdc_resp-reg_receiver"/>
</dbReference>
<dbReference type="Gene3D" id="1.10.10.10">
    <property type="entry name" value="Winged helix-like DNA-binding domain superfamily/Winged helix DNA-binding domain"/>
    <property type="match status" value="1"/>
</dbReference>
<evidence type="ECO:0000256" key="4">
    <source>
        <dbReference type="ARBA" id="ARBA00023012"/>
    </source>
</evidence>
<protein>
    <recommendedName>
        <fullName evidence="8">Regulatory protein VirG</fullName>
    </recommendedName>
</protein>
<dbReference type="AlphaFoldDB" id="A0A5J6MHC6"/>
<dbReference type="Gene3D" id="3.40.50.2300">
    <property type="match status" value="1"/>
</dbReference>
<dbReference type="KEGG" id="htq:FRZ44_21540"/>
<dbReference type="SUPFAM" id="SSF52172">
    <property type="entry name" value="CheY-like"/>
    <property type="match status" value="1"/>
</dbReference>
<dbReference type="InterPro" id="IPR039420">
    <property type="entry name" value="WalR-like"/>
</dbReference>
<dbReference type="OrthoDB" id="9784252at2"/>
<dbReference type="GO" id="GO:0000156">
    <property type="term" value="F:phosphorelay response regulator activity"/>
    <property type="evidence" value="ECO:0007669"/>
    <property type="project" value="TreeGrafter"/>
</dbReference>
<evidence type="ECO:0000256" key="9">
    <source>
        <dbReference type="PROSITE-ProRule" id="PRU00169"/>
    </source>
</evidence>
<keyword evidence="3 9" id="KW-0597">Phosphoprotein</keyword>
<evidence type="ECO:0000259" key="11">
    <source>
        <dbReference type="PROSITE" id="PS50110"/>
    </source>
</evidence>
<comment type="subcellular location">
    <subcellularLocation>
        <location evidence="1">Cytoplasm</location>
    </subcellularLocation>
</comment>
<dbReference type="EMBL" id="CP042906">
    <property type="protein sequence ID" value="QEX16859.1"/>
    <property type="molecule type" value="Genomic_DNA"/>
</dbReference>
<feature type="DNA-binding region" description="OmpR/PhoB-type" evidence="10">
    <location>
        <begin position="132"/>
        <end position="232"/>
    </location>
</feature>
<feature type="domain" description="OmpR/PhoB-type" evidence="12">
    <location>
        <begin position="132"/>
        <end position="232"/>
    </location>
</feature>
<evidence type="ECO:0000256" key="1">
    <source>
        <dbReference type="ARBA" id="ARBA00004496"/>
    </source>
</evidence>
<dbReference type="SUPFAM" id="SSF46894">
    <property type="entry name" value="C-terminal effector domain of the bipartite response regulators"/>
    <property type="match status" value="1"/>
</dbReference>
<evidence type="ECO:0000256" key="10">
    <source>
        <dbReference type="PROSITE-ProRule" id="PRU01091"/>
    </source>
</evidence>
<dbReference type="CDD" id="cd00383">
    <property type="entry name" value="trans_reg_C"/>
    <property type="match status" value="1"/>
</dbReference>
<evidence type="ECO:0000256" key="2">
    <source>
        <dbReference type="ARBA" id="ARBA00022490"/>
    </source>
</evidence>
<dbReference type="Proteomes" id="UP000326202">
    <property type="component" value="Chromosome"/>
</dbReference>
<keyword evidence="5" id="KW-0805">Transcription regulation</keyword>
<keyword evidence="4" id="KW-0902">Two-component regulatory system</keyword>
<dbReference type="SMART" id="SM00862">
    <property type="entry name" value="Trans_reg_C"/>
    <property type="match status" value="1"/>
</dbReference>
<feature type="modified residue" description="4-aspartylphosphate" evidence="9">
    <location>
        <position position="56"/>
    </location>
</feature>
<dbReference type="FunFam" id="3.40.50.2300:FF:000001">
    <property type="entry name" value="DNA-binding response regulator PhoB"/>
    <property type="match status" value="1"/>
</dbReference>
<evidence type="ECO:0000313" key="14">
    <source>
        <dbReference type="Proteomes" id="UP000326202"/>
    </source>
</evidence>
<accession>A0A5J6MHC6</accession>
<dbReference type="PROSITE" id="PS50110">
    <property type="entry name" value="RESPONSE_REGULATORY"/>
    <property type="match status" value="1"/>
</dbReference>
<dbReference type="RefSeq" id="WP_151177160.1">
    <property type="nucleotide sequence ID" value="NZ_CP042906.1"/>
</dbReference>
<dbReference type="InterPro" id="IPR036388">
    <property type="entry name" value="WH-like_DNA-bd_sf"/>
</dbReference>
<gene>
    <name evidence="13" type="ORF">FRZ44_21540</name>
</gene>
<keyword evidence="2" id="KW-0963">Cytoplasm</keyword>
<dbReference type="GO" id="GO:0000976">
    <property type="term" value="F:transcription cis-regulatory region binding"/>
    <property type="evidence" value="ECO:0007669"/>
    <property type="project" value="TreeGrafter"/>
</dbReference>
<dbReference type="InterPro" id="IPR011006">
    <property type="entry name" value="CheY-like_superfamily"/>
</dbReference>
<proteinExistence type="predicted"/>
<keyword evidence="6 10" id="KW-0238">DNA-binding</keyword>
<feature type="domain" description="Response regulatory" evidence="11">
    <location>
        <begin position="7"/>
        <end position="120"/>
    </location>
</feature>
<dbReference type="GO" id="GO:0005829">
    <property type="term" value="C:cytosol"/>
    <property type="evidence" value="ECO:0007669"/>
    <property type="project" value="TreeGrafter"/>
</dbReference>
<dbReference type="Pfam" id="PF00486">
    <property type="entry name" value="Trans_reg_C"/>
    <property type="match status" value="1"/>
</dbReference>
<dbReference type="Gene3D" id="6.10.250.690">
    <property type="match status" value="1"/>
</dbReference>
<evidence type="ECO:0000256" key="3">
    <source>
        <dbReference type="ARBA" id="ARBA00022553"/>
    </source>
</evidence>
<evidence type="ECO:0000256" key="8">
    <source>
        <dbReference type="ARBA" id="ARBA00067337"/>
    </source>
</evidence>
<dbReference type="InterPro" id="IPR016032">
    <property type="entry name" value="Sig_transdc_resp-reg_C-effctor"/>
</dbReference>
<keyword evidence="14" id="KW-1185">Reference proteome</keyword>
<dbReference type="GO" id="GO:0032993">
    <property type="term" value="C:protein-DNA complex"/>
    <property type="evidence" value="ECO:0007669"/>
    <property type="project" value="TreeGrafter"/>
</dbReference>
<dbReference type="PROSITE" id="PS51755">
    <property type="entry name" value="OMPR_PHOB"/>
    <property type="match status" value="1"/>
</dbReference>
<evidence type="ECO:0000259" key="12">
    <source>
        <dbReference type="PROSITE" id="PS51755"/>
    </source>
</evidence>
<keyword evidence="7" id="KW-0804">Transcription</keyword>
<evidence type="ECO:0000256" key="5">
    <source>
        <dbReference type="ARBA" id="ARBA00023015"/>
    </source>
</evidence>
<dbReference type="GO" id="GO:0006355">
    <property type="term" value="P:regulation of DNA-templated transcription"/>
    <property type="evidence" value="ECO:0007669"/>
    <property type="project" value="InterPro"/>
</dbReference>
<organism evidence="13 14">
    <name type="scientific">Hypericibacter terrae</name>
    <dbReference type="NCBI Taxonomy" id="2602015"/>
    <lineage>
        <taxon>Bacteria</taxon>
        <taxon>Pseudomonadati</taxon>
        <taxon>Pseudomonadota</taxon>
        <taxon>Alphaproteobacteria</taxon>
        <taxon>Rhodospirillales</taxon>
        <taxon>Dongiaceae</taxon>
        <taxon>Hypericibacter</taxon>
    </lineage>
</organism>
<dbReference type="SMART" id="SM00448">
    <property type="entry name" value="REC"/>
    <property type="match status" value="1"/>
</dbReference>
<dbReference type="PANTHER" id="PTHR48111:SF4">
    <property type="entry name" value="DNA-BINDING DUAL TRANSCRIPTIONAL REGULATOR OMPR"/>
    <property type="match status" value="1"/>
</dbReference>